<dbReference type="Gene3D" id="3.40.50.150">
    <property type="entry name" value="Vaccinia Virus protein VP39"/>
    <property type="match status" value="1"/>
</dbReference>
<keyword evidence="1 3" id="KW-0808">Transferase</keyword>
<dbReference type="NCBIfam" id="TIGR00740">
    <property type="entry name" value="carboxy-S-adenosyl-L-methionine synthase CmoA"/>
    <property type="match status" value="1"/>
</dbReference>
<accession>A0A6M8ELT9</accession>
<evidence type="ECO:0000256" key="2">
    <source>
        <dbReference type="ARBA" id="ARBA00022691"/>
    </source>
</evidence>
<protein>
    <recommendedName>
        <fullName evidence="3">Carboxy-S-adenosyl-L-methionine synthase</fullName>
        <shortName evidence="3">Cx-SAM synthase</shortName>
        <ecNumber evidence="3">2.1.3.-</ecNumber>
    </recommendedName>
</protein>
<proteinExistence type="inferred from homology"/>
<sequence length="244" mass="28259">MHLDKISTMVDKVFKKSIIKQFEFDEEVASVFDDMLNRSVPFYKEMQRLSINFACNFLEENDKVYDLGCSTASTLIELSKHCKNNLKLIGIDNSSAMLNRASKKAKAFGVEIDLVNADLHDVSFDDAKLILSNYTLQFIRPLQREKLVKKIYDSLQNKGIFIFSEKVISSNSTLNKQSIDEYYEFKKTQGYSEFEISQKREALENVLIPYTEEENKKMILDAGFTHCETIFKWVNFATFIAIKK</sequence>
<comment type="similarity">
    <text evidence="3">Belongs to the class I-like SAM-binding methyltransferase superfamily. Cx-SAM synthase family.</text>
</comment>
<feature type="domain" description="Methyltransferase" evidence="5">
    <location>
        <begin position="64"/>
        <end position="159"/>
    </location>
</feature>
<gene>
    <name evidence="3 6" type="primary">cmoA</name>
    <name evidence="6" type="ORF">AACT_2418</name>
</gene>
<dbReference type="Proteomes" id="UP000503483">
    <property type="component" value="Chromosome"/>
</dbReference>
<keyword evidence="7" id="KW-1185">Reference proteome</keyword>
<dbReference type="GO" id="GO:0002098">
    <property type="term" value="P:tRNA wobble uridine modification"/>
    <property type="evidence" value="ECO:0007669"/>
    <property type="project" value="InterPro"/>
</dbReference>
<dbReference type="PIRSF" id="PIRSF006325">
    <property type="entry name" value="MeTrfase_bac"/>
    <property type="match status" value="1"/>
</dbReference>
<evidence type="ECO:0000256" key="4">
    <source>
        <dbReference type="PIRSR" id="PIRSR006325-1"/>
    </source>
</evidence>
<dbReference type="Pfam" id="PF13649">
    <property type="entry name" value="Methyltransf_25"/>
    <property type="match status" value="1"/>
</dbReference>
<feature type="binding site" evidence="3 4">
    <location>
        <begin position="68"/>
        <end position="70"/>
    </location>
    <ligand>
        <name>S-adenosyl-L-methionine</name>
        <dbReference type="ChEBI" id="CHEBI:59789"/>
    </ligand>
</feature>
<comment type="catalytic activity">
    <reaction evidence="3">
        <text>prephenate + S-adenosyl-L-methionine = carboxy-S-adenosyl-L-methionine + 3-phenylpyruvate + H2O</text>
        <dbReference type="Rhea" id="RHEA:51692"/>
        <dbReference type="ChEBI" id="CHEBI:15377"/>
        <dbReference type="ChEBI" id="CHEBI:18005"/>
        <dbReference type="ChEBI" id="CHEBI:29934"/>
        <dbReference type="ChEBI" id="CHEBI:59789"/>
        <dbReference type="ChEBI" id="CHEBI:134278"/>
    </reaction>
</comment>
<name>A0A6M8ELT9_9BACT</name>
<dbReference type="InterPro" id="IPR029063">
    <property type="entry name" value="SAM-dependent_MTases_sf"/>
</dbReference>
<evidence type="ECO:0000256" key="1">
    <source>
        <dbReference type="ARBA" id="ARBA00022679"/>
    </source>
</evidence>
<feature type="binding site" evidence="3 4">
    <location>
        <position position="133"/>
    </location>
    <ligand>
        <name>S-adenosyl-L-methionine</name>
        <dbReference type="ChEBI" id="CHEBI:59789"/>
    </ligand>
</feature>
<dbReference type="InterPro" id="IPR041698">
    <property type="entry name" value="Methyltransf_25"/>
</dbReference>
<feature type="binding site" evidence="3 4">
    <location>
        <position position="43"/>
    </location>
    <ligand>
        <name>S-adenosyl-L-methionine</name>
        <dbReference type="ChEBI" id="CHEBI:59789"/>
    </ligand>
</feature>
<dbReference type="InterPro" id="IPR005271">
    <property type="entry name" value="CmoA"/>
</dbReference>
<dbReference type="PANTHER" id="PTHR43861:SF2">
    <property type="entry name" value="CARBOXY-S-ADENOSYL-L-METHIONINE SYNTHASE"/>
    <property type="match status" value="1"/>
</dbReference>
<organism evidence="6 7">
    <name type="scientific">Arcobacter acticola</name>
    <dbReference type="NCBI Taxonomy" id="1849015"/>
    <lineage>
        <taxon>Bacteria</taxon>
        <taxon>Pseudomonadati</taxon>
        <taxon>Campylobacterota</taxon>
        <taxon>Epsilonproteobacteria</taxon>
        <taxon>Campylobacterales</taxon>
        <taxon>Arcobacteraceae</taxon>
        <taxon>Arcobacter</taxon>
    </lineage>
</organism>
<keyword evidence="2 3" id="KW-0949">S-adenosyl-L-methionine</keyword>
<dbReference type="CDD" id="cd02440">
    <property type="entry name" value="AdoMet_MTases"/>
    <property type="match status" value="1"/>
</dbReference>
<dbReference type="AlphaFoldDB" id="A0A6M8ELT9"/>
<evidence type="ECO:0000313" key="7">
    <source>
        <dbReference type="Proteomes" id="UP000503483"/>
    </source>
</evidence>
<dbReference type="SUPFAM" id="SSF53335">
    <property type="entry name" value="S-adenosyl-L-methionine-dependent methyltransferases"/>
    <property type="match status" value="1"/>
</dbReference>
<comment type="function">
    <text evidence="3">Catalyzes the conversion of S-adenosyl-L-methionine (SAM) to carboxy-S-adenosyl-L-methionine (Cx-SAM).</text>
</comment>
<evidence type="ECO:0000256" key="3">
    <source>
        <dbReference type="HAMAP-Rule" id="MF_01589"/>
    </source>
</evidence>
<dbReference type="HAMAP" id="MF_01589">
    <property type="entry name" value="Cx_SAM_synthase"/>
    <property type="match status" value="1"/>
</dbReference>
<feature type="binding site" evidence="3">
    <location>
        <begin position="118"/>
        <end position="119"/>
    </location>
    <ligand>
        <name>S-adenosyl-L-methionine</name>
        <dbReference type="ChEBI" id="CHEBI:59789"/>
    </ligand>
</feature>
<dbReference type="GO" id="GO:0016743">
    <property type="term" value="F:carboxyl- or carbamoyltransferase activity"/>
    <property type="evidence" value="ECO:0007669"/>
    <property type="project" value="UniProtKB-UniRule"/>
</dbReference>
<dbReference type="GO" id="GO:1904047">
    <property type="term" value="F:S-adenosyl-L-methionine binding"/>
    <property type="evidence" value="ECO:0007669"/>
    <property type="project" value="UniProtKB-UniRule"/>
</dbReference>
<feature type="binding site" evidence="3">
    <location>
        <position position="200"/>
    </location>
    <ligand>
        <name>S-adenosyl-L-methionine</name>
        <dbReference type="ChEBI" id="CHEBI:59789"/>
    </ligand>
</feature>
<dbReference type="PANTHER" id="PTHR43861">
    <property type="entry name" value="TRANS-ACONITATE 2-METHYLTRANSFERASE-RELATED"/>
    <property type="match status" value="1"/>
</dbReference>
<evidence type="ECO:0000259" key="5">
    <source>
        <dbReference type="Pfam" id="PF13649"/>
    </source>
</evidence>
<reference evidence="6 7" key="1">
    <citation type="submission" date="2019-08" db="EMBL/GenBank/DDBJ databases">
        <title>Complete genome sequence of Arcobacter acticola.</title>
        <authorList>
            <person name="Miller W."/>
        </authorList>
    </citation>
    <scope>NUCLEOTIDE SEQUENCE [LARGE SCALE GENOMIC DNA]</scope>
    <source>
        <strain evidence="6 7">KCTC 52212</strain>
    </source>
</reference>
<feature type="binding site" evidence="3 4">
    <location>
        <begin position="92"/>
        <end position="93"/>
    </location>
    <ligand>
        <name>S-adenosyl-L-methionine</name>
        <dbReference type="ChEBI" id="CHEBI:59789"/>
    </ligand>
</feature>
<dbReference type="EC" id="2.1.3.-" evidence="3"/>
<dbReference type="EMBL" id="CP042652">
    <property type="protein sequence ID" value="QKE29518.1"/>
    <property type="molecule type" value="Genomic_DNA"/>
</dbReference>
<dbReference type="KEGG" id="paco:AACT_2418"/>
<evidence type="ECO:0000313" key="6">
    <source>
        <dbReference type="EMBL" id="QKE29518.1"/>
    </source>
</evidence>